<evidence type="ECO:0000313" key="4">
    <source>
        <dbReference type="Proteomes" id="UP000054771"/>
    </source>
</evidence>
<keyword evidence="4" id="KW-1185">Reference proteome</keyword>
<dbReference type="OrthoDB" id="9975758at2759"/>
<sequence length="212" mass="23705">MSNLKPTISPPTQFRRHHSSQTPFPRSEPGETTSRSLSGTWYVRLSSSPFWIDKYGVSITFSLDDDDGNTNTTTSDLDTQAVYTSHLSYRTAIDPSADIKTVSGTDRRVGTAAAENAGTIPMEWRGSGWMKLVKTRWEILGFGGGPGTEWLVAYAEKSMFNPPGISVYSRDREVREEVEAEIRGVLARMVDEAQEQRDELERLVREVRVVGL</sequence>
<evidence type="ECO:0000256" key="2">
    <source>
        <dbReference type="SAM" id="MobiDB-lite"/>
    </source>
</evidence>
<protein>
    <submittedName>
        <fullName evidence="3">Uncharacterized protein</fullName>
    </submittedName>
</protein>
<dbReference type="EMBL" id="CDMC01000006">
    <property type="protein sequence ID" value="CEN61120.1"/>
    <property type="molecule type" value="Genomic_DNA"/>
</dbReference>
<dbReference type="Proteomes" id="UP000054771">
    <property type="component" value="Unassembled WGS sequence"/>
</dbReference>
<accession>A0A0U5CPL8</accession>
<proteinExistence type="predicted"/>
<dbReference type="AlphaFoldDB" id="A0A0U5CPL8"/>
<feature type="coiled-coil region" evidence="1">
    <location>
        <begin position="183"/>
        <end position="210"/>
    </location>
</feature>
<name>A0A0U5CPL8_ASPCI</name>
<reference evidence="4" key="1">
    <citation type="journal article" date="2016" name="Genome Announc.">
        <title>Draft genome sequences of fungus Aspergillus calidoustus.</title>
        <authorList>
            <person name="Horn F."/>
            <person name="Linde J."/>
            <person name="Mattern D.J."/>
            <person name="Walther G."/>
            <person name="Guthke R."/>
            <person name="Scherlach K."/>
            <person name="Martin K."/>
            <person name="Brakhage A.A."/>
            <person name="Petzke L."/>
            <person name="Valiante V."/>
        </authorList>
    </citation>
    <scope>NUCLEOTIDE SEQUENCE [LARGE SCALE GENOMIC DNA]</scope>
    <source>
        <strain evidence="4">SF006504</strain>
    </source>
</reference>
<dbReference type="OMA" id="EWRGSGW"/>
<evidence type="ECO:0000313" key="3">
    <source>
        <dbReference type="EMBL" id="CEN61120.1"/>
    </source>
</evidence>
<feature type="compositionally biased region" description="Polar residues" evidence="2">
    <location>
        <begin position="1"/>
        <end position="12"/>
    </location>
</feature>
<organism evidence="3 4">
    <name type="scientific">Aspergillus calidoustus</name>
    <dbReference type="NCBI Taxonomy" id="454130"/>
    <lineage>
        <taxon>Eukaryota</taxon>
        <taxon>Fungi</taxon>
        <taxon>Dikarya</taxon>
        <taxon>Ascomycota</taxon>
        <taxon>Pezizomycotina</taxon>
        <taxon>Eurotiomycetes</taxon>
        <taxon>Eurotiomycetidae</taxon>
        <taxon>Eurotiales</taxon>
        <taxon>Aspergillaceae</taxon>
        <taxon>Aspergillus</taxon>
        <taxon>Aspergillus subgen. Nidulantes</taxon>
    </lineage>
</organism>
<feature type="region of interest" description="Disordered" evidence="2">
    <location>
        <begin position="1"/>
        <end position="36"/>
    </location>
</feature>
<gene>
    <name evidence="3" type="ORF">ASPCAL07784</name>
</gene>
<keyword evidence="1" id="KW-0175">Coiled coil</keyword>
<evidence type="ECO:0000256" key="1">
    <source>
        <dbReference type="SAM" id="Coils"/>
    </source>
</evidence>
<feature type="compositionally biased region" description="Polar residues" evidence="2">
    <location>
        <begin position="20"/>
        <end position="36"/>
    </location>
</feature>
<dbReference type="STRING" id="454130.A0A0U5CPL8"/>